<dbReference type="InterPro" id="IPR050268">
    <property type="entry name" value="NADH-dep_flavin_reductase"/>
</dbReference>
<evidence type="ECO:0000256" key="1">
    <source>
        <dbReference type="ARBA" id="ARBA00008898"/>
    </source>
</evidence>
<dbReference type="GO" id="GO:0042602">
    <property type="term" value="F:riboflavin reductase (NADPH) activity"/>
    <property type="evidence" value="ECO:0007669"/>
    <property type="project" value="TreeGrafter"/>
</dbReference>
<reference evidence="4 5" key="1">
    <citation type="submission" date="2016-07" db="EMBL/GenBank/DDBJ databases">
        <title>Complete genome sequence of the Lentzea guizhouensis DHS C013.</title>
        <authorList>
            <person name="Cao C."/>
        </authorList>
    </citation>
    <scope>NUCLEOTIDE SEQUENCE [LARGE SCALE GENOMIC DNA]</scope>
    <source>
        <strain evidence="4 5">DHS C013</strain>
    </source>
</reference>
<dbReference type="EMBL" id="CP016793">
    <property type="protein sequence ID" value="ANZ41981.1"/>
    <property type="molecule type" value="Genomic_DNA"/>
</dbReference>
<dbReference type="GO" id="GO:0004497">
    <property type="term" value="F:monooxygenase activity"/>
    <property type="evidence" value="ECO:0007669"/>
    <property type="project" value="UniProtKB-KW"/>
</dbReference>
<evidence type="ECO:0000256" key="2">
    <source>
        <dbReference type="ARBA" id="ARBA00023002"/>
    </source>
</evidence>
<dbReference type="KEGG" id="led:BBK82_44670"/>
<evidence type="ECO:0000259" key="3">
    <source>
        <dbReference type="SMART" id="SM00903"/>
    </source>
</evidence>
<protein>
    <submittedName>
        <fullName evidence="4">Monooxygenase</fullName>
    </submittedName>
</protein>
<dbReference type="RefSeq" id="WP_065920315.1">
    <property type="nucleotide sequence ID" value="NZ_CP016793.1"/>
</dbReference>
<dbReference type="PANTHER" id="PTHR30466">
    <property type="entry name" value="FLAVIN REDUCTASE"/>
    <property type="match status" value="1"/>
</dbReference>
<evidence type="ECO:0000313" key="5">
    <source>
        <dbReference type="Proteomes" id="UP000093053"/>
    </source>
</evidence>
<gene>
    <name evidence="4" type="ORF">BBK82_44670</name>
</gene>
<dbReference type="AlphaFoldDB" id="A0A1B2HW81"/>
<accession>A0A1B2HW81</accession>
<keyword evidence="5" id="KW-1185">Reference proteome</keyword>
<dbReference type="PANTHER" id="PTHR30466:SF11">
    <property type="entry name" value="FLAVIN-DEPENDENT MONOOXYGENASE, REDUCTASE SUBUNIT HSAB"/>
    <property type="match status" value="1"/>
</dbReference>
<evidence type="ECO:0000313" key="4">
    <source>
        <dbReference type="EMBL" id="ANZ41981.1"/>
    </source>
</evidence>
<dbReference type="GO" id="GO:0010181">
    <property type="term" value="F:FMN binding"/>
    <property type="evidence" value="ECO:0007669"/>
    <property type="project" value="InterPro"/>
</dbReference>
<proteinExistence type="inferred from homology"/>
<keyword evidence="2" id="KW-0560">Oxidoreductase</keyword>
<dbReference type="STRING" id="1586287.BBK82_44670"/>
<dbReference type="InterPro" id="IPR012349">
    <property type="entry name" value="Split_barrel_FMN-bd"/>
</dbReference>
<organism evidence="4 5">
    <name type="scientific">Lentzea guizhouensis</name>
    <dbReference type="NCBI Taxonomy" id="1586287"/>
    <lineage>
        <taxon>Bacteria</taxon>
        <taxon>Bacillati</taxon>
        <taxon>Actinomycetota</taxon>
        <taxon>Actinomycetes</taxon>
        <taxon>Pseudonocardiales</taxon>
        <taxon>Pseudonocardiaceae</taxon>
        <taxon>Lentzea</taxon>
    </lineage>
</organism>
<keyword evidence="4" id="KW-0503">Monooxygenase</keyword>
<dbReference type="SUPFAM" id="SSF50475">
    <property type="entry name" value="FMN-binding split barrel"/>
    <property type="match status" value="1"/>
</dbReference>
<sequence length="168" mass="18174">MRSPEDSREFRQLLGNWATGVAVITASDLDGRPVGFACNSFTSVSLDPPLVLFCIKREASSWPALHATGRFTVNVLAESQRALSAQFSAKTGDRFAGVPWLRSETGPVLTDAVATICARTERELDGGDHVIVLGRVVGFAMRGEADPLLFWRGRYGSFTDQVTQAVVA</sequence>
<name>A0A1B2HW81_9PSEU</name>
<comment type="similarity">
    <text evidence="1">Belongs to the non-flavoprotein flavin reductase family.</text>
</comment>
<dbReference type="Proteomes" id="UP000093053">
    <property type="component" value="Chromosome"/>
</dbReference>
<dbReference type="InterPro" id="IPR002563">
    <property type="entry name" value="Flavin_Rdtase-like_dom"/>
</dbReference>
<feature type="domain" description="Flavin reductase like" evidence="3">
    <location>
        <begin position="14"/>
        <end position="157"/>
    </location>
</feature>
<dbReference type="SMART" id="SM00903">
    <property type="entry name" value="Flavin_Reduct"/>
    <property type="match status" value="1"/>
</dbReference>
<dbReference type="Pfam" id="PF01613">
    <property type="entry name" value="Flavin_Reduct"/>
    <property type="match status" value="1"/>
</dbReference>
<dbReference type="Gene3D" id="2.30.110.10">
    <property type="entry name" value="Electron Transport, Fmn-binding Protein, Chain A"/>
    <property type="match status" value="1"/>
</dbReference>